<evidence type="ECO:0000313" key="2">
    <source>
        <dbReference type="Proteomes" id="UP000753724"/>
    </source>
</evidence>
<accession>A0ABW9XCM7</accession>
<sequence>MWWEAWWVDALPSSKAQEICAFQADTLSANCPTSLAAWVSRMVLAGVFSAGAAMSRELLKYFCDEYGQ</sequence>
<evidence type="ECO:0000313" key="1">
    <source>
        <dbReference type="EMBL" id="NBC36255.1"/>
    </source>
</evidence>
<dbReference type="RefSeq" id="WP_161717482.1">
    <property type="nucleotide sequence ID" value="NZ_JAAAPO010000002.1"/>
</dbReference>
<reference evidence="2" key="1">
    <citation type="submission" date="2020-01" db="EMBL/GenBank/DDBJ databases">
        <title>Sphingomonas sp. strain CSW-10.</title>
        <authorList>
            <person name="Chen W.-M."/>
        </authorList>
    </citation>
    <scope>NUCLEOTIDE SEQUENCE [LARGE SCALE GENOMIC DNA]</scope>
    <source>
        <strain evidence="2">FSY-8</strain>
    </source>
</reference>
<protein>
    <submittedName>
        <fullName evidence="1">Uncharacterized protein</fullName>
    </submittedName>
</protein>
<comment type="caution">
    <text evidence="1">The sequence shown here is derived from an EMBL/GenBank/DDBJ whole genome shotgun (WGS) entry which is preliminary data.</text>
</comment>
<proteinExistence type="predicted"/>
<dbReference type="EMBL" id="JAAAPO010000002">
    <property type="protein sequence ID" value="NBC36255.1"/>
    <property type="molecule type" value="Genomic_DNA"/>
</dbReference>
<dbReference type="Proteomes" id="UP000753724">
    <property type="component" value="Unassembled WGS sequence"/>
</dbReference>
<keyword evidence="2" id="KW-1185">Reference proteome</keyword>
<organism evidence="1 2">
    <name type="scientific">Novosphingobium ovatum</name>
    <dbReference type="NCBI Taxonomy" id="1908523"/>
    <lineage>
        <taxon>Bacteria</taxon>
        <taxon>Pseudomonadati</taxon>
        <taxon>Pseudomonadota</taxon>
        <taxon>Alphaproteobacteria</taxon>
        <taxon>Sphingomonadales</taxon>
        <taxon>Sphingomonadaceae</taxon>
        <taxon>Novosphingobium</taxon>
    </lineage>
</organism>
<gene>
    <name evidence="1" type="ORF">GTZ99_06750</name>
</gene>
<name>A0ABW9XCM7_9SPHN</name>